<protein>
    <submittedName>
        <fullName evidence="4">2',3'-cyclic-nucleotide 2'-phosphodiesterase (5'-nucleotidase family)</fullName>
    </submittedName>
</protein>
<dbReference type="Proteomes" id="UP000582837">
    <property type="component" value="Unassembled WGS sequence"/>
</dbReference>
<dbReference type="InterPro" id="IPR029052">
    <property type="entry name" value="Metallo-depent_PP-like"/>
</dbReference>
<dbReference type="InterPro" id="IPR019079">
    <property type="entry name" value="Capsule_synth_CapA"/>
</dbReference>
<evidence type="ECO:0000256" key="1">
    <source>
        <dbReference type="RuleBase" id="RU362119"/>
    </source>
</evidence>
<comment type="similarity">
    <text evidence="1">Belongs to the 5'-nucleotidase family.</text>
</comment>
<dbReference type="PRINTS" id="PR01607">
    <property type="entry name" value="APYRASEFAMLY"/>
</dbReference>
<dbReference type="RefSeq" id="WP_170032948.1">
    <property type="nucleotide sequence ID" value="NZ_JABDTL010000001.1"/>
</dbReference>
<dbReference type="Pfam" id="PF09587">
    <property type="entry name" value="PGA_cap"/>
    <property type="match status" value="1"/>
</dbReference>
<accession>A0A841H5Q4</accession>
<sequence length="534" mass="55845">MTIRTPAPARAAHLLLLALAAACAPDTPAAGPAPASAPSAAPMRLRVVHTNDVHGRLLPQTGADGRVFGGAAVMAAHFDSAAARFRGPTIILSAGDEMQGTAVSNLTWGRATIQANNAAGYDAAAIGNHEFDWGQDTLAARVRDSRYAWLAANLFVAGTRTHPSWVRPWTMIERGGARIAVIGVALRTTPEVVLAGRTAGLEFGPEAPAVDAAAREARAAGADFVIVDAHVGAYCETPGRAPEELSTGCRGELLDLARALAAPVDLIVGGHSHTRVMTTENGIPIVEASSYARAYSITDLEKVDGRTTAVARSIRTPYADEVTPDTQVARVVATWEREVTPLTARPIARLTSALTRAAGPGGDEGALGNLMADAFRVQTGTEASIINNGSIRAELPAGTVTWGNAFELQPFANVLVKTEVTGAQLRAALENAVAGGEHPDAHVSGMTVTWDPSAAAGSRIREVRLASGRVVRDTDTVTLGLSEFLATGGDRYTSLAQGRTTRTALVDLDALIAYLQSLPQPVAAPQTGRWRRVR</sequence>
<dbReference type="Gene3D" id="3.90.780.10">
    <property type="entry name" value="5'-Nucleotidase, C-terminal domain"/>
    <property type="match status" value="1"/>
</dbReference>
<dbReference type="PROSITE" id="PS51257">
    <property type="entry name" value="PROKAR_LIPOPROTEIN"/>
    <property type="match status" value="1"/>
</dbReference>
<keyword evidence="1" id="KW-0732">Signal</keyword>
<organism evidence="4 5">
    <name type="scientific">Longimicrobium terrae</name>
    <dbReference type="NCBI Taxonomy" id="1639882"/>
    <lineage>
        <taxon>Bacteria</taxon>
        <taxon>Pseudomonadati</taxon>
        <taxon>Gemmatimonadota</taxon>
        <taxon>Longimicrobiia</taxon>
        <taxon>Longimicrobiales</taxon>
        <taxon>Longimicrobiaceae</taxon>
        <taxon>Longimicrobium</taxon>
    </lineage>
</organism>
<keyword evidence="5" id="KW-1185">Reference proteome</keyword>
<feature type="signal peptide" evidence="1">
    <location>
        <begin position="1"/>
        <end position="29"/>
    </location>
</feature>
<dbReference type="PANTHER" id="PTHR11575">
    <property type="entry name" value="5'-NUCLEOTIDASE-RELATED"/>
    <property type="match status" value="1"/>
</dbReference>
<keyword evidence="1" id="KW-0547">Nucleotide-binding</keyword>
<dbReference type="SUPFAM" id="SSF56300">
    <property type="entry name" value="Metallo-dependent phosphatases"/>
    <property type="match status" value="1"/>
</dbReference>
<evidence type="ECO:0000313" key="5">
    <source>
        <dbReference type="Proteomes" id="UP000582837"/>
    </source>
</evidence>
<evidence type="ECO:0000259" key="3">
    <source>
        <dbReference type="Pfam" id="PF09587"/>
    </source>
</evidence>
<reference evidence="4 5" key="1">
    <citation type="submission" date="2020-08" db="EMBL/GenBank/DDBJ databases">
        <title>Genomic Encyclopedia of Type Strains, Phase IV (KMG-IV): sequencing the most valuable type-strain genomes for metagenomic binning, comparative biology and taxonomic classification.</title>
        <authorList>
            <person name="Goeker M."/>
        </authorList>
    </citation>
    <scope>NUCLEOTIDE SEQUENCE [LARGE SCALE GENOMIC DNA]</scope>
    <source>
        <strain evidence="4 5">DSM 29007</strain>
    </source>
</reference>
<dbReference type="InterPro" id="IPR006179">
    <property type="entry name" value="5_nucleotidase/apyrase"/>
</dbReference>
<feature type="domain" description="Capsule synthesis protein CapA" evidence="3">
    <location>
        <begin position="104"/>
        <end position="274"/>
    </location>
</feature>
<dbReference type="GO" id="GO:0009166">
    <property type="term" value="P:nucleotide catabolic process"/>
    <property type="evidence" value="ECO:0007669"/>
    <property type="project" value="InterPro"/>
</dbReference>
<dbReference type="Gene3D" id="3.60.21.10">
    <property type="match status" value="1"/>
</dbReference>
<proteinExistence type="inferred from homology"/>
<dbReference type="SUPFAM" id="SSF55816">
    <property type="entry name" value="5'-nucleotidase (syn. UDP-sugar hydrolase), C-terminal domain"/>
    <property type="match status" value="1"/>
</dbReference>
<feature type="domain" description="5'-Nucleotidase C-terminal" evidence="2">
    <location>
        <begin position="362"/>
        <end position="496"/>
    </location>
</feature>
<feature type="chain" id="PRO_5033097623" evidence="1">
    <location>
        <begin position="30"/>
        <end position="534"/>
    </location>
</feature>
<dbReference type="PANTHER" id="PTHR11575:SF24">
    <property type="entry name" value="5'-NUCLEOTIDASE"/>
    <property type="match status" value="1"/>
</dbReference>
<dbReference type="InterPro" id="IPR006146">
    <property type="entry name" value="5'-Nucleotdase_CS"/>
</dbReference>
<dbReference type="Pfam" id="PF02872">
    <property type="entry name" value="5_nucleotid_C"/>
    <property type="match status" value="1"/>
</dbReference>
<dbReference type="PROSITE" id="PS00786">
    <property type="entry name" value="5_NUCLEOTIDASE_2"/>
    <property type="match status" value="1"/>
</dbReference>
<dbReference type="AlphaFoldDB" id="A0A841H5Q4"/>
<evidence type="ECO:0000313" key="4">
    <source>
        <dbReference type="EMBL" id="MBB6073308.1"/>
    </source>
</evidence>
<keyword evidence="1" id="KW-0378">Hydrolase</keyword>
<name>A0A841H5Q4_9BACT</name>
<dbReference type="GO" id="GO:0000166">
    <property type="term" value="F:nucleotide binding"/>
    <property type="evidence" value="ECO:0007669"/>
    <property type="project" value="UniProtKB-KW"/>
</dbReference>
<dbReference type="InterPro" id="IPR036907">
    <property type="entry name" value="5'-Nucleotdase_C_sf"/>
</dbReference>
<evidence type="ECO:0000259" key="2">
    <source>
        <dbReference type="Pfam" id="PF02872"/>
    </source>
</evidence>
<dbReference type="InterPro" id="IPR008334">
    <property type="entry name" value="5'-Nucleotdase_C"/>
</dbReference>
<dbReference type="EMBL" id="JACHIA010000023">
    <property type="protein sequence ID" value="MBB6073308.1"/>
    <property type="molecule type" value="Genomic_DNA"/>
</dbReference>
<comment type="caution">
    <text evidence="4">The sequence shown here is derived from an EMBL/GenBank/DDBJ whole genome shotgun (WGS) entry which is preliminary data.</text>
</comment>
<dbReference type="CDD" id="cd00845">
    <property type="entry name" value="MPP_UshA_N_like"/>
    <property type="match status" value="1"/>
</dbReference>
<dbReference type="GO" id="GO:0016788">
    <property type="term" value="F:hydrolase activity, acting on ester bonds"/>
    <property type="evidence" value="ECO:0007669"/>
    <property type="project" value="InterPro"/>
</dbReference>
<gene>
    <name evidence="4" type="ORF">HNQ61_004975</name>
</gene>
<dbReference type="PROSITE" id="PS00785">
    <property type="entry name" value="5_NUCLEOTIDASE_1"/>
    <property type="match status" value="1"/>
</dbReference>
<dbReference type="GO" id="GO:0046872">
    <property type="term" value="F:metal ion binding"/>
    <property type="evidence" value="ECO:0007669"/>
    <property type="project" value="InterPro"/>
</dbReference>